<sequence length="80" mass="8314">MRRTALAVAAAFVLGALSHAAYAASPPTLDDALVHLRYALNALKRAEVKAPASASRDQAVQLTEKALEEVKKGIAASASK</sequence>
<keyword evidence="1" id="KW-0732">Signal</keyword>
<feature type="signal peptide" evidence="1">
    <location>
        <begin position="1"/>
        <end position="23"/>
    </location>
</feature>
<comment type="caution">
    <text evidence="2">The sequence shown here is derived from an EMBL/GenBank/DDBJ whole genome shotgun (WGS) entry which is preliminary data.</text>
</comment>
<dbReference type="Proteomes" id="UP001291309">
    <property type="component" value="Unassembled WGS sequence"/>
</dbReference>
<dbReference type="EMBL" id="JAXIVS010000019">
    <property type="protein sequence ID" value="MDY7232318.1"/>
    <property type="molecule type" value="Genomic_DNA"/>
</dbReference>
<evidence type="ECO:0000313" key="3">
    <source>
        <dbReference type="Proteomes" id="UP001291309"/>
    </source>
</evidence>
<proteinExistence type="predicted"/>
<gene>
    <name evidence="2" type="ORF">SYV04_38370</name>
</gene>
<reference evidence="2 3" key="1">
    <citation type="submission" date="2023-12" db="EMBL/GenBank/DDBJ databases">
        <title>the genome sequence of Hyalangium sp. s54d21.</title>
        <authorList>
            <person name="Zhang X."/>
        </authorList>
    </citation>
    <scope>NUCLEOTIDE SEQUENCE [LARGE SCALE GENOMIC DNA]</scope>
    <source>
        <strain evidence="3">s54d21</strain>
    </source>
</reference>
<dbReference type="RefSeq" id="WP_321551029.1">
    <property type="nucleotide sequence ID" value="NZ_JAXIVS010000019.1"/>
</dbReference>
<name>A0ABU5HHL0_9BACT</name>
<evidence type="ECO:0000256" key="1">
    <source>
        <dbReference type="SAM" id="SignalP"/>
    </source>
</evidence>
<evidence type="ECO:0000313" key="2">
    <source>
        <dbReference type="EMBL" id="MDY7232318.1"/>
    </source>
</evidence>
<feature type="chain" id="PRO_5046944734" evidence="1">
    <location>
        <begin position="24"/>
        <end position="80"/>
    </location>
</feature>
<accession>A0ABU5HHL0</accession>
<organism evidence="2 3">
    <name type="scientific">Hyalangium rubrum</name>
    <dbReference type="NCBI Taxonomy" id="3103134"/>
    <lineage>
        <taxon>Bacteria</taxon>
        <taxon>Pseudomonadati</taxon>
        <taxon>Myxococcota</taxon>
        <taxon>Myxococcia</taxon>
        <taxon>Myxococcales</taxon>
        <taxon>Cystobacterineae</taxon>
        <taxon>Archangiaceae</taxon>
        <taxon>Hyalangium</taxon>
    </lineage>
</organism>
<keyword evidence="3" id="KW-1185">Reference proteome</keyword>
<protein>
    <submittedName>
        <fullName evidence="2">Uncharacterized protein</fullName>
    </submittedName>
</protein>